<dbReference type="PROSITE" id="PS51353">
    <property type="entry name" value="ARSC"/>
    <property type="match status" value="1"/>
</dbReference>
<dbReference type="PANTHER" id="PTHR30041:SF8">
    <property type="entry name" value="PROTEIN YFFB"/>
    <property type="match status" value="1"/>
</dbReference>
<reference evidence="3" key="2">
    <citation type="submission" date="2020-09" db="EMBL/GenBank/DDBJ databases">
        <authorList>
            <person name="Sun Q."/>
            <person name="Zhou Y."/>
        </authorList>
    </citation>
    <scope>NUCLEOTIDE SEQUENCE</scope>
    <source>
        <strain evidence="3">CGMCC 1.12726</strain>
    </source>
</reference>
<comment type="caution">
    <text evidence="3">The sequence shown here is derived from an EMBL/GenBank/DDBJ whole genome shotgun (WGS) entry which is preliminary data.</text>
</comment>
<sequence length="118" mass="13526">MSLTLYGLPNCDTCKKAQNWLKRIERPFTFIDYRSNPVAPEMLSAWAEQLGGFDALLNKASTTWRNLLPNKKSPGSKPEYLMLLKEYPALVKRPVLVFPDGRVVLGFKDTQYKKLFAE</sequence>
<dbReference type="InterPro" id="IPR006504">
    <property type="entry name" value="Tscrpt_reg_Spx/MgsR"/>
</dbReference>
<dbReference type="EMBL" id="BMFO01000001">
    <property type="protein sequence ID" value="GGF83953.1"/>
    <property type="molecule type" value="Genomic_DNA"/>
</dbReference>
<dbReference type="AlphaFoldDB" id="A0A917CD66"/>
<keyword evidence="4" id="KW-1185">Reference proteome</keyword>
<dbReference type="Proteomes" id="UP000632858">
    <property type="component" value="Unassembled WGS sequence"/>
</dbReference>
<evidence type="ECO:0000256" key="2">
    <source>
        <dbReference type="PROSITE-ProRule" id="PRU01282"/>
    </source>
</evidence>
<dbReference type="InterPro" id="IPR006660">
    <property type="entry name" value="Arsenate_reductase-like"/>
</dbReference>
<comment type="similarity">
    <text evidence="1 2">Belongs to the ArsC family.</text>
</comment>
<name>A0A917CD66_9GAMM</name>
<reference evidence="3" key="1">
    <citation type="journal article" date="2014" name="Int. J. Syst. Evol. Microbiol.">
        <title>Complete genome sequence of Corynebacterium casei LMG S-19264T (=DSM 44701T), isolated from a smear-ripened cheese.</title>
        <authorList>
            <consortium name="US DOE Joint Genome Institute (JGI-PGF)"/>
            <person name="Walter F."/>
            <person name="Albersmeier A."/>
            <person name="Kalinowski J."/>
            <person name="Ruckert C."/>
        </authorList>
    </citation>
    <scope>NUCLEOTIDE SEQUENCE</scope>
    <source>
        <strain evidence="3">CGMCC 1.12726</strain>
    </source>
</reference>
<dbReference type="RefSeq" id="WP_188446936.1">
    <property type="nucleotide sequence ID" value="NZ_BMFO01000001.1"/>
</dbReference>
<dbReference type="Gene3D" id="3.40.30.10">
    <property type="entry name" value="Glutaredoxin"/>
    <property type="match status" value="1"/>
</dbReference>
<gene>
    <name evidence="3" type="ORF">GCM10010960_02560</name>
</gene>
<dbReference type="SUPFAM" id="SSF52833">
    <property type="entry name" value="Thioredoxin-like"/>
    <property type="match status" value="1"/>
</dbReference>
<organism evidence="3 4">
    <name type="scientific">Arenimonas maotaiensis</name>
    <dbReference type="NCBI Taxonomy" id="1446479"/>
    <lineage>
        <taxon>Bacteria</taxon>
        <taxon>Pseudomonadati</taxon>
        <taxon>Pseudomonadota</taxon>
        <taxon>Gammaproteobacteria</taxon>
        <taxon>Lysobacterales</taxon>
        <taxon>Lysobacteraceae</taxon>
        <taxon>Arenimonas</taxon>
    </lineage>
</organism>
<dbReference type="NCBIfam" id="TIGR01617">
    <property type="entry name" value="arsC_related"/>
    <property type="match status" value="1"/>
</dbReference>
<evidence type="ECO:0000256" key="1">
    <source>
        <dbReference type="ARBA" id="ARBA00007198"/>
    </source>
</evidence>
<evidence type="ECO:0000313" key="3">
    <source>
        <dbReference type="EMBL" id="GGF83953.1"/>
    </source>
</evidence>
<accession>A0A917CD66</accession>
<proteinExistence type="inferred from homology"/>
<evidence type="ECO:0000313" key="4">
    <source>
        <dbReference type="Proteomes" id="UP000632858"/>
    </source>
</evidence>
<protein>
    <submittedName>
        <fullName evidence="3">Arsenate reductase</fullName>
    </submittedName>
</protein>
<dbReference type="PANTHER" id="PTHR30041">
    <property type="entry name" value="ARSENATE REDUCTASE"/>
    <property type="match status" value="1"/>
</dbReference>
<dbReference type="Pfam" id="PF03960">
    <property type="entry name" value="ArsC"/>
    <property type="match status" value="1"/>
</dbReference>
<dbReference type="InterPro" id="IPR036249">
    <property type="entry name" value="Thioredoxin-like_sf"/>
</dbReference>